<proteinExistence type="inferred from homology"/>
<protein>
    <submittedName>
        <fullName evidence="5">Alpha/beta fold hydrolase</fullName>
    </submittedName>
    <submittedName>
        <fullName evidence="4">S9 family serine peptidase</fullName>
    </submittedName>
</protein>
<dbReference type="Pfam" id="PF00561">
    <property type="entry name" value="Abhydrolase_1"/>
    <property type="match status" value="1"/>
</dbReference>
<evidence type="ECO:0000259" key="3">
    <source>
        <dbReference type="Pfam" id="PF00561"/>
    </source>
</evidence>
<accession>A0A226RL89</accession>
<dbReference type="InterPro" id="IPR029058">
    <property type="entry name" value="AB_hydrolase_fold"/>
</dbReference>
<gene>
    <name evidence="4" type="ORF">AYP69_04595</name>
    <name evidence="5" type="ORF">N4562_06025</name>
</gene>
<dbReference type="EMBL" id="CP104396">
    <property type="protein sequence ID" value="UXC62663.1"/>
    <property type="molecule type" value="Genomic_DNA"/>
</dbReference>
<dbReference type="AlphaFoldDB" id="A0A226RL89"/>
<reference evidence="4 6" key="1">
    <citation type="submission" date="2016-03" db="EMBL/GenBank/DDBJ databases">
        <title>Sequencing of Lactobacillus Species from Commercial Turkeys.</title>
        <authorList>
            <person name="Johnson T.J."/>
            <person name="Youmans B.P."/>
            <person name="Case K.A."/>
        </authorList>
    </citation>
    <scope>NUCLEOTIDE SEQUENCE [LARGE SCALE GENOMIC DNA]</scope>
    <source>
        <strain evidence="4 6">UMNLA1</strain>
    </source>
</reference>
<dbReference type="SUPFAM" id="SSF53474">
    <property type="entry name" value="alpha/beta-Hydrolases"/>
    <property type="match status" value="1"/>
</dbReference>
<dbReference type="GO" id="GO:0052689">
    <property type="term" value="F:carboxylic ester hydrolase activity"/>
    <property type="evidence" value="ECO:0007669"/>
    <property type="project" value="UniProtKB-ARBA"/>
</dbReference>
<evidence type="ECO:0000256" key="2">
    <source>
        <dbReference type="ARBA" id="ARBA00038115"/>
    </source>
</evidence>
<comment type="similarity">
    <text evidence="2">Belongs to the AB hydrolase superfamily. FUS2 hydrolase family.</text>
</comment>
<evidence type="ECO:0000313" key="4">
    <source>
        <dbReference type="EMBL" id="OXS40743.1"/>
    </source>
</evidence>
<dbReference type="Gene3D" id="3.40.50.1820">
    <property type="entry name" value="alpha/beta hydrolase"/>
    <property type="match status" value="1"/>
</dbReference>
<dbReference type="RefSeq" id="WP_089144176.1">
    <property type="nucleotide sequence ID" value="NZ_CAWUYV010000028.1"/>
</dbReference>
<dbReference type="GeneID" id="75137394"/>
<evidence type="ECO:0000313" key="5">
    <source>
        <dbReference type="EMBL" id="UXC62663.1"/>
    </source>
</evidence>
<dbReference type="EMBL" id="LUGO01000039">
    <property type="protein sequence ID" value="OXS40743.1"/>
    <property type="molecule type" value="Genomic_DNA"/>
</dbReference>
<dbReference type="PANTHER" id="PTHR22946:SF9">
    <property type="entry name" value="POLYKETIDE TRANSFERASE AF380"/>
    <property type="match status" value="1"/>
</dbReference>
<dbReference type="InterPro" id="IPR000073">
    <property type="entry name" value="AB_hydrolase_1"/>
</dbReference>
<name>A0A226RL89_9LACO</name>
<sequence length="247" mass="27205">MITVTEKTVATLPVLELIEADLKTSKVPLVFFYHGWTGCKEKVLTQGYELAKQGFRVVLPDAYYHGSRASEPASKHQLEFWHIIQHSVTEFPKLVAAYNQVGYDKLGVSGLSMGGITTCALLATYPEIDAAVCLEGCPHPLAFAKQLVAAIPGANQLPAELLAQEYQQIASYDLALQPEKLAGRPLHFWHGTADEMVPYQLTADFHQAVSKKATEKVTMTTSQGVGHKVSYDTTLEMAAKFAQYFKK</sequence>
<keyword evidence="1 5" id="KW-0378">Hydrolase</keyword>
<organism evidence="4 6">
    <name type="scientific">Ligilactobacillus agilis</name>
    <dbReference type="NCBI Taxonomy" id="1601"/>
    <lineage>
        <taxon>Bacteria</taxon>
        <taxon>Bacillati</taxon>
        <taxon>Bacillota</taxon>
        <taxon>Bacilli</taxon>
        <taxon>Lactobacillales</taxon>
        <taxon>Lactobacillaceae</taxon>
        <taxon>Ligilactobacillus</taxon>
    </lineage>
</organism>
<reference evidence="5" key="2">
    <citation type="submission" date="2022-09" db="EMBL/GenBank/DDBJ databases">
        <title>Complete genome of Ligilactobacillus agilis AM_LB6, isolated from chicken feces.</title>
        <authorList>
            <person name="den Bakker H.C."/>
            <person name="Mann A."/>
        </authorList>
    </citation>
    <scope>NUCLEOTIDE SEQUENCE</scope>
    <source>
        <strain evidence="5">AM_LB6</strain>
    </source>
</reference>
<evidence type="ECO:0000313" key="6">
    <source>
        <dbReference type="Proteomes" id="UP000215261"/>
    </source>
</evidence>
<dbReference type="Proteomes" id="UP000215261">
    <property type="component" value="Unassembled WGS sequence"/>
</dbReference>
<feature type="domain" description="AB hydrolase-1" evidence="3">
    <location>
        <begin position="28"/>
        <end position="152"/>
    </location>
</feature>
<evidence type="ECO:0000256" key="1">
    <source>
        <dbReference type="ARBA" id="ARBA00022801"/>
    </source>
</evidence>
<dbReference type="InterPro" id="IPR050261">
    <property type="entry name" value="FrsA_esterase"/>
</dbReference>
<dbReference type="Proteomes" id="UP001058429">
    <property type="component" value="Chromosome"/>
</dbReference>
<dbReference type="PANTHER" id="PTHR22946">
    <property type="entry name" value="DIENELACTONE HYDROLASE DOMAIN-CONTAINING PROTEIN-RELATED"/>
    <property type="match status" value="1"/>
</dbReference>